<gene>
    <name evidence="3" type="ORF">CLV35_1188</name>
</gene>
<organism evidence="3 4">
    <name type="scientific">Motilibacter peucedani</name>
    <dbReference type="NCBI Taxonomy" id="598650"/>
    <lineage>
        <taxon>Bacteria</taxon>
        <taxon>Bacillati</taxon>
        <taxon>Actinomycetota</taxon>
        <taxon>Actinomycetes</taxon>
        <taxon>Motilibacterales</taxon>
        <taxon>Motilibacteraceae</taxon>
        <taxon>Motilibacter</taxon>
    </lineage>
</organism>
<dbReference type="Gene3D" id="2.60.40.290">
    <property type="match status" value="1"/>
</dbReference>
<dbReference type="RefSeq" id="WP_183061761.1">
    <property type="nucleotide sequence ID" value="NZ_RBWV01000010.1"/>
</dbReference>
<dbReference type="GO" id="GO:0004553">
    <property type="term" value="F:hydrolase activity, hydrolyzing O-glycosyl compounds"/>
    <property type="evidence" value="ECO:0007669"/>
    <property type="project" value="InterPro"/>
</dbReference>
<dbReference type="SUPFAM" id="SSF49384">
    <property type="entry name" value="Carbohydrate-binding domain"/>
    <property type="match status" value="1"/>
</dbReference>
<dbReference type="Pfam" id="PF00553">
    <property type="entry name" value="CBM_2"/>
    <property type="match status" value="1"/>
</dbReference>
<keyword evidence="4" id="KW-1185">Reference proteome</keyword>
<protein>
    <submittedName>
        <fullName evidence="3">Cellulose binding domain-containing protein</fullName>
    </submittedName>
</protein>
<dbReference type="Proteomes" id="UP000281955">
    <property type="component" value="Unassembled WGS sequence"/>
</dbReference>
<name>A0A420XRR5_9ACTN</name>
<dbReference type="InterPro" id="IPR008965">
    <property type="entry name" value="CBM2/CBM3_carb-bd_dom_sf"/>
</dbReference>
<reference evidence="3 4" key="1">
    <citation type="submission" date="2018-10" db="EMBL/GenBank/DDBJ databases">
        <title>Genomic Encyclopedia of Archaeal and Bacterial Type Strains, Phase II (KMG-II): from individual species to whole genera.</title>
        <authorList>
            <person name="Goeker M."/>
        </authorList>
    </citation>
    <scope>NUCLEOTIDE SEQUENCE [LARGE SCALE GENOMIC DNA]</scope>
    <source>
        <strain evidence="3 4">RP-AC37</strain>
    </source>
</reference>
<dbReference type="InParanoid" id="A0A420XRR5"/>
<evidence type="ECO:0000259" key="2">
    <source>
        <dbReference type="PROSITE" id="PS51173"/>
    </source>
</evidence>
<feature type="domain" description="CBM2" evidence="2">
    <location>
        <begin position="36"/>
        <end position="157"/>
    </location>
</feature>
<dbReference type="GO" id="GO:0005975">
    <property type="term" value="P:carbohydrate metabolic process"/>
    <property type="evidence" value="ECO:0007669"/>
    <property type="project" value="InterPro"/>
</dbReference>
<keyword evidence="1" id="KW-0732">Signal</keyword>
<dbReference type="AlphaFoldDB" id="A0A420XRR5"/>
<dbReference type="GO" id="GO:0030247">
    <property type="term" value="F:polysaccharide binding"/>
    <property type="evidence" value="ECO:0007669"/>
    <property type="project" value="UniProtKB-UniRule"/>
</dbReference>
<sequence length="157" mass="16503">MTTRTGRVAGALAAAALLSAPATPAFAAHKDKKPAPTTVATDCVATIKTARTSWSAKSGRTVGWQATIKVTNLGAAPVIWNISWDYGAEPTTHVTKLWLGDDEPATWRADGSIFHVSPQSWDRVLQPGKTLTIGLVGDGGFPKFDDLEMSSAGCTAH</sequence>
<feature type="chain" id="PRO_5019542587" evidence="1">
    <location>
        <begin position="28"/>
        <end position="157"/>
    </location>
</feature>
<dbReference type="InterPro" id="IPR001919">
    <property type="entry name" value="CBD2"/>
</dbReference>
<proteinExistence type="predicted"/>
<evidence type="ECO:0000313" key="3">
    <source>
        <dbReference type="EMBL" id="RKS77501.1"/>
    </source>
</evidence>
<dbReference type="InterPro" id="IPR012291">
    <property type="entry name" value="CBM2_carb-bd_dom_sf"/>
</dbReference>
<evidence type="ECO:0000313" key="4">
    <source>
        <dbReference type="Proteomes" id="UP000281955"/>
    </source>
</evidence>
<dbReference type="EMBL" id="RBWV01000010">
    <property type="protein sequence ID" value="RKS77501.1"/>
    <property type="molecule type" value="Genomic_DNA"/>
</dbReference>
<feature type="signal peptide" evidence="1">
    <location>
        <begin position="1"/>
        <end position="27"/>
    </location>
</feature>
<dbReference type="SMART" id="SM00637">
    <property type="entry name" value="CBD_II"/>
    <property type="match status" value="1"/>
</dbReference>
<comment type="caution">
    <text evidence="3">The sequence shown here is derived from an EMBL/GenBank/DDBJ whole genome shotgun (WGS) entry which is preliminary data.</text>
</comment>
<evidence type="ECO:0000256" key="1">
    <source>
        <dbReference type="SAM" id="SignalP"/>
    </source>
</evidence>
<accession>A0A420XRR5</accession>
<dbReference type="PROSITE" id="PS51173">
    <property type="entry name" value="CBM2"/>
    <property type="match status" value="1"/>
</dbReference>